<evidence type="ECO:0000259" key="1">
    <source>
        <dbReference type="Pfam" id="PF00775"/>
    </source>
</evidence>
<reference evidence="2 3" key="1">
    <citation type="submission" date="2018-06" db="EMBL/GenBank/DDBJ databases">
        <title>Genomic Encyclopedia of Type Strains, Phase IV (KMG-IV): sequencing the most valuable type-strain genomes for metagenomic binning, comparative biology and taxonomic classification.</title>
        <authorList>
            <person name="Goeker M."/>
        </authorList>
    </citation>
    <scope>NUCLEOTIDE SEQUENCE [LARGE SCALE GENOMIC DNA]</scope>
    <source>
        <strain evidence="2 3">DSM 44599</strain>
    </source>
</reference>
<evidence type="ECO:0000313" key="2">
    <source>
        <dbReference type="EMBL" id="RBO91676.1"/>
    </source>
</evidence>
<feature type="domain" description="Intradiol ring-cleavage dioxygenases" evidence="1">
    <location>
        <begin position="52"/>
        <end position="152"/>
    </location>
</feature>
<dbReference type="STRING" id="1210090.GCA_001613185_00555"/>
<protein>
    <submittedName>
        <fullName evidence="2">Dioxygenase-like protein</fullName>
    </submittedName>
</protein>
<dbReference type="Pfam" id="PF00775">
    <property type="entry name" value="Dioxygenase_C"/>
    <property type="match status" value="1"/>
</dbReference>
<dbReference type="EMBL" id="QNRE01000004">
    <property type="protein sequence ID" value="RBO91676.1"/>
    <property type="molecule type" value="Genomic_DNA"/>
</dbReference>
<gene>
    <name evidence="2" type="ORF">DFR74_104382</name>
</gene>
<dbReference type="InterPro" id="IPR006311">
    <property type="entry name" value="TAT_signal"/>
</dbReference>
<keyword evidence="3" id="KW-1185">Reference proteome</keyword>
<evidence type="ECO:0000313" key="3">
    <source>
        <dbReference type="Proteomes" id="UP000252586"/>
    </source>
</evidence>
<proteinExistence type="predicted"/>
<dbReference type="InterPro" id="IPR015889">
    <property type="entry name" value="Intradiol_dOase_core"/>
</dbReference>
<dbReference type="GO" id="GO:0016702">
    <property type="term" value="F:oxidoreductase activity, acting on single donors with incorporation of molecular oxygen, incorporation of two atoms of oxygen"/>
    <property type="evidence" value="ECO:0007669"/>
    <property type="project" value="InterPro"/>
</dbReference>
<organism evidence="2 3">
    <name type="scientific">Nocardia puris</name>
    <dbReference type="NCBI Taxonomy" id="208602"/>
    <lineage>
        <taxon>Bacteria</taxon>
        <taxon>Bacillati</taxon>
        <taxon>Actinomycetota</taxon>
        <taxon>Actinomycetes</taxon>
        <taxon>Mycobacteriales</taxon>
        <taxon>Nocardiaceae</taxon>
        <taxon>Nocardia</taxon>
    </lineage>
</organism>
<keyword evidence="2" id="KW-0223">Dioxygenase</keyword>
<dbReference type="SUPFAM" id="SSF49482">
    <property type="entry name" value="Aromatic compound dioxygenase"/>
    <property type="match status" value="1"/>
</dbReference>
<dbReference type="Gene3D" id="2.60.130.10">
    <property type="entry name" value="Aromatic compound dioxygenase"/>
    <property type="match status" value="1"/>
</dbReference>
<sequence length="218" mass="23149">MSAGAPNRRTILTALGVGLAAVGCGVDRPVSTAPPGGSAPACVLTPEGTEGPYYVDTDLVRGDIREDRSGIPLALRVSVVDAGACAPLRGAAVDIWHADAHGDYSGLGEGSRFLRGIQHTDDAGTATFATIFPGWYDNRTVHIHVKVHVGGREIHTGQLYFDDEITSAVATFAPYTDRTEPRTRNDRDFLFRRGHALLAVSGHPSEGYRAEITLGIVT</sequence>
<dbReference type="GO" id="GO:0008199">
    <property type="term" value="F:ferric iron binding"/>
    <property type="evidence" value="ECO:0007669"/>
    <property type="project" value="InterPro"/>
</dbReference>
<dbReference type="PROSITE" id="PS51318">
    <property type="entry name" value="TAT"/>
    <property type="match status" value="1"/>
</dbReference>
<dbReference type="AlphaFoldDB" id="A0A366DNM8"/>
<dbReference type="PANTHER" id="PTHR34315:SF1">
    <property type="entry name" value="INTRADIOL RING-CLEAVAGE DIOXYGENASES DOMAIN-CONTAINING PROTEIN-RELATED"/>
    <property type="match status" value="1"/>
</dbReference>
<comment type="caution">
    <text evidence="2">The sequence shown here is derived from an EMBL/GenBank/DDBJ whole genome shotgun (WGS) entry which is preliminary data.</text>
</comment>
<dbReference type="Proteomes" id="UP000252586">
    <property type="component" value="Unassembled WGS sequence"/>
</dbReference>
<dbReference type="CDD" id="cd03457">
    <property type="entry name" value="intradiol_dioxygenase_like"/>
    <property type="match status" value="1"/>
</dbReference>
<dbReference type="PANTHER" id="PTHR34315">
    <property type="match status" value="1"/>
</dbReference>
<accession>A0A366DNM8</accession>
<dbReference type="InterPro" id="IPR000627">
    <property type="entry name" value="Intradiol_dOase_C"/>
</dbReference>
<keyword evidence="2" id="KW-0560">Oxidoreductase</keyword>
<name>A0A366DNM8_9NOCA</name>
<dbReference type="RefSeq" id="WP_067502736.1">
    <property type="nucleotide sequence ID" value="NZ_QNRE01000004.1"/>
</dbReference>
<dbReference type="OrthoDB" id="9800887at2"/>